<evidence type="ECO:0000256" key="9">
    <source>
        <dbReference type="ARBA" id="ARBA00049563"/>
    </source>
</evidence>
<dbReference type="Gene3D" id="3.40.50.300">
    <property type="entry name" value="P-loop containing nucleotide triphosphate hydrolases"/>
    <property type="match status" value="1"/>
</dbReference>
<comment type="caution">
    <text evidence="14">The sequence shown here is derived from an EMBL/GenBank/DDBJ whole genome shotgun (WGS) entry which is preliminary data.</text>
</comment>
<evidence type="ECO:0000256" key="3">
    <source>
        <dbReference type="ARBA" id="ARBA00005842"/>
    </source>
</evidence>
<keyword evidence="7 10" id="KW-0067">ATP-binding</keyword>
<evidence type="ECO:0000256" key="2">
    <source>
        <dbReference type="ARBA" id="ARBA00003213"/>
    </source>
</evidence>
<evidence type="ECO:0000256" key="1">
    <source>
        <dbReference type="ARBA" id="ARBA00001946"/>
    </source>
</evidence>
<accession>A0A9X4XCB8</accession>
<organism evidence="14 15">
    <name type="scientific">Turicibacter sanguinis</name>
    <dbReference type="NCBI Taxonomy" id="154288"/>
    <lineage>
        <taxon>Bacteria</taxon>
        <taxon>Bacillati</taxon>
        <taxon>Bacillota</taxon>
        <taxon>Erysipelotrichia</taxon>
        <taxon>Erysipelotrichales</taxon>
        <taxon>Turicibacteraceae</taxon>
        <taxon>Turicibacter</taxon>
    </lineage>
</organism>
<dbReference type="PANTHER" id="PTHR11088:SF60">
    <property type="entry name" value="TRNA DIMETHYLALLYLTRANSFERASE"/>
    <property type="match status" value="1"/>
</dbReference>
<sequence length="306" mass="35270">MDVICIVGPTAVGKTKLSIELAKQLKGEIISGDSMQIYKTMDIGTAKATIEEREGIVHHLIDEKNPDEPYSVAEFQKTVRAKIDQIKSRGNMPIIVGGTGLYIKSVLYDYEFAGESETKEVDDEKYKDFDNESLHQKLAEVDEEAAKTIHPNNRKRVIRALEIFETSGVKKSEMIQTQQHELIYDVALIGLTDDRDVLYDRINKRVDVMFETGLVEEVRALFEAGIPQTAQSIRAIGYKELYDYFNGLTSLEECKELIKRNSRRYAKRQYTWFNNQMDVKWFKVDVNQFEKTVQNVLTYIELKKMD</sequence>
<dbReference type="HAMAP" id="MF_00185">
    <property type="entry name" value="IPP_trans"/>
    <property type="match status" value="1"/>
</dbReference>
<dbReference type="Proteomes" id="UP000487649">
    <property type="component" value="Unassembled WGS sequence"/>
</dbReference>
<comment type="similarity">
    <text evidence="3 10 13">Belongs to the IPP transferase family.</text>
</comment>
<dbReference type="RefSeq" id="WP_006785434.1">
    <property type="nucleotide sequence ID" value="NZ_CABJBH010000001.1"/>
</dbReference>
<keyword evidence="8 10" id="KW-0460">Magnesium</keyword>
<feature type="binding site" evidence="10">
    <location>
        <begin position="8"/>
        <end position="15"/>
    </location>
    <ligand>
        <name>ATP</name>
        <dbReference type="ChEBI" id="CHEBI:30616"/>
    </ligand>
</feature>
<dbReference type="Gene3D" id="1.10.20.140">
    <property type="match status" value="1"/>
</dbReference>
<dbReference type="GO" id="GO:0005524">
    <property type="term" value="F:ATP binding"/>
    <property type="evidence" value="ECO:0007669"/>
    <property type="project" value="UniProtKB-UniRule"/>
</dbReference>
<evidence type="ECO:0000256" key="7">
    <source>
        <dbReference type="ARBA" id="ARBA00022840"/>
    </source>
</evidence>
<feature type="region of interest" description="Interaction with substrate tRNA" evidence="10">
    <location>
        <begin position="33"/>
        <end position="36"/>
    </location>
</feature>
<evidence type="ECO:0000256" key="11">
    <source>
        <dbReference type="RuleBase" id="RU003783"/>
    </source>
</evidence>
<evidence type="ECO:0000256" key="6">
    <source>
        <dbReference type="ARBA" id="ARBA00022741"/>
    </source>
</evidence>
<dbReference type="InterPro" id="IPR018022">
    <property type="entry name" value="IPT"/>
</dbReference>
<dbReference type="GeneID" id="60059135"/>
<comment type="subunit">
    <text evidence="10">Monomer.</text>
</comment>
<gene>
    <name evidence="10 14" type="primary">miaA</name>
    <name evidence="14" type="ORF">GMA92_02590</name>
</gene>
<evidence type="ECO:0000313" key="15">
    <source>
        <dbReference type="Proteomes" id="UP000487649"/>
    </source>
</evidence>
<evidence type="ECO:0000256" key="5">
    <source>
        <dbReference type="ARBA" id="ARBA00022694"/>
    </source>
</evidence>
<comment type="catalytic activity">
    <reaction evidence="9 10 11">
        <text>adenosine(37) in tRNA + dimethylallyl diphosphate = N(6)-dimethylallyladenosine(37) in tRNA + diphosphate</text>
        <dbReference type="Rhea" id="RHEA:26482"/>
        <dbReference type="Rhea" id="RHEA-COMP:10162"/>
        <dbReference type="Rhea" id="RHEA-COMP:10375"/>
        <dbReference type="ChEBI" id="CHEBI:33019"/>
        <dbReference type="ChEBI" id="CHEBI:57623"/>
        <dbReference type="ChEBI" id="CHEBI:74411"/>
        <dbReference type="ChEBI" id="CHEBI:74415"/>
        <dbReference type="EC" id="2.5.1.75"/>
    </reaction>
</comment>
<feature type="binding site" evidence="10">
    <location>
        <begin position="10"/>
        <end position="15"/>
    </location>
    <ligand>
        <name>substrate</name>
    </ligand>
</feature>
<keyword evidence="6 10" id="KW-0547">Nucleotide-binding</keyword>
<dbReference type="InterPro" id="IPR039657">
    <property type="entry name" value="Dimethylallyltransferase"/>
</dbReference>
<feature type="site" description="Interaction with substrate tRNA" evidence="10">
    <location>
        <position position="99"/>
    </location>
</feature>
<evidence type="ECO:0000256" key="13">
    <source>
        <dbReference type="RuleBase" id="RU003785"/>
    </source>
</evidence>
<name>A0A9X4XCB8_9FIRM</name>
<dbReference type="GO" id="GO:0052381">
    <property type="term" value="F:tRNA dimethylallyltransferase activity"/>
    <property type="evidence" value="ECO:0007669"/>
    <property type="project" value="UniProtKB-UniRule"/>
</dbReference>
<dbReference type="EMBL" id="WMQE01000004">
    <property type="protein sequence ID" value="MTK20328.1"/>
    <property type="molecule type" value="Genomic_DNA"/>
</dbReference>
<dbReference type="SUPFAM" id="SSF52540">
    <property type="entry name" value="P-loop containing nucleoside triphosphate hydrolases"/>
    <property type="match status" value="2"/>
</dbReference>
<dbReference type="NCBIfam" id="TIGR00174">
    <property type="entry name" value="miaA"/>
    <property type="match status" value="1"/>
</dbReference>
<dbReference type="EC" id="2.5.1.75" evidence="10"/>
<comment type="function">
    <text evidence="2 10 12">Catalyzes the transfer of a dimethylallyl group onto the adenine at position 37 in tRNAs that read codons beginning with uridine, leading to the formation of N6-(dimethylallyl)adenosine (i(6)A).</text>
</comment>
<comment type="caution">
    <text evidence="10">Lacks conserved residue(s) required for the propagation of feature annotation.</text>
</comment>
<dbReference type="AlphaFoldDB" id="A0A9X4XCB8"/>
<evidence type="ECO:0000313" key="14">
    <source>
        <dbReference type="EMBL" id="MTK20328.1"/>
    </source>
</evidence>
<protein>
    <recommendedName>
        <fullName evidence="10">tRNA dimethylallyltransferase</fullName>
        <ecNumber evidence="10">2.5.1.75</ecNumber>
    </recommendedName>
    <alternativeName>
        <fullName evidence="10">Dimethylallyl diphosphate:tRNA dimethylallyltransferase</fullName>
        <shortName evidence="10">DMAPP:tRNA dimethylallyltransferase</shortName>
        <shortName evidence="10">DMATase</shortName>
    </alternativeName>
    <alternativeName>
        <fullName evidence="10">Isopentenyl-diphosphate:tRNA isopentenyltransferase</fullName>
        <shortName evidence="10">IPP transferase</shortName>
        <shortName evidence="10">IPPT</shortName>
        <shortName evidence="10">IPTase</shortName>
    </alternativeName>
</protein>
<dbReference type="Pfam" id="PF01715">
    <property type="entry name" value="IPPT"/>
    <property type="match status" value="1"/>
</dbReference>
<dbReference type="InterPro" id="IPR027417">
    <property type="entry name" value="P-loop_NTPase"/>
</dbReference>
<evidence type="ECO:0000256" key="8">
    <source>
        <dbReference type="ARBA" id="ARBA00022842"/>
    </source>
</evidence>
<evidence type="ECO:0000256" key="10">
    <source>
        <dbReference type="HAMAP-Rule" id="MF_00185"/>
    </source>
</evidence>
<dbReference type="PANTHER" id="PTHR11088">
    <property type="entry name" value="TRNA DIMETHYLALLYLTRANSFERASE"/>
    <property type="match status" value="1"/>
</dbReference>
<dbReference type="GO" id="GO:0006400">
    <property type="term" value="P:tRNA modification"/>
    <property type="evidence" value="ECO:0007669"/>
    <property type="project" value="TreeGrafter"/>
</dbReference>
<reference evidence="14 15" key="1">
    <citation type="journal article" date="2019" name="Nat. Med.">
        <title>A library of human gut bacterial isolates paired with longitudinal multiomics data enables mechanistic microbiome research.</title>
        <authorList>
            <person name="Poyet M."/>
            <person name="Groussin M."/>
            <person name="Gibbons S.M."/>
            <person name="Avila-Pacheco J."/>
            <person name="Jiang X."/>
            <person name="Kearney S.M."/>
            <person name="Perrotta A.R."/>
            <person name="Berdy B."/>
            <person name="Zhao S."/>
            <person name="Lieberman T.D."/>
            <person name="Swanson P.K."/>
            <person name="Smith M."/>
            <person name="Roesemann S."/>
            <person name="Alexander J.E."/>
            <person name="Rich S.A."/>
            <person name="Livny J."/>
            <person name="Vlamakis H."/>
            <person name="Clish C."/>
            <person name="Bullock K."/>
            <person name="Deik A."/>
            <person name="Scott J."/>
            <person name="Pierce K.A."/>
            <person name="Xavier R.J."/>
            <person name="Alm E.J."/>
        </authorList>
    </citation>
    <scope>NUCLEOTIDE SEQUENCE [LARGE SCALE GENOMIC DNA]</scope>
    <source>
        <strain evidence="14 15">BIOML-A198</strain>
    </source>
</reference>
<evidence type="ECO:0000256" key="4">
    <source>
        <dbReference type="ARBA" id="ARBA00022679"/>
    </source>
</evidence>
<evidence type="ECO:0000256" key="12">
    <source>
        <dbReference type="RuleBase" id="RU003784"/>
    </source>
</evidence>
<proteinExistence type="inferred from homology"/>
<keyword evidence="4 10" id="KW-0808">Transferase</keyword>
<comment type="cofactor">
    <cofactor evidence="1 10">
        <name>Mg(2+)</name>
        <dbReference type="ChEBI" id="CHEBI:18420"/>
    </cofactor>
</comment>
<keyword evidence="5 10" id="KW-0819">tRNA processing</keyword>